<reference evidence="4" key="2">
    <citation type="journal article" date="2020" name="Microorganisms">
        <title>Osmotic Adaptation and Compatible Solute Biosynthesis of Phototrophic Bacteria as Revealed from Genome Analyses.</title>
        <authorList>
            <person name="Imhoff J.F."/>
            <person name="Rahn T."/>
            <person name="Kunzel S."/>
            <person name="Keller A."/>
            <person name="Neulinger S.C."/>
        </authorList>
    </citation>
    <scope>NUCLEOTIDE SEQUENCE</scope>
    <source>
        <strain evidence="4">LMG 28126</strain>
    </source>
</reference>
<dbReference type="PANTHER" id="PTHR30388:SF6">
    <property type="entry name" value="XANTHINE DEHYDROGENASE SUBUNIT A-RELATED"/>
    <property type="match status" value="1"/>
</dbReference>
<dbReference type="AlphaFoldDB" id="A0A934TN05"/>
<evidence type="ECO:0000313" key="5">
    <source>
        <dbReference type="Proteomes" id="UP000706333"/>
    </source>
</evidence>
<evidence type="ECO:0000259" key="3">
    <source>
        <dbReference type="Pfam" id="PF13478"/>
    </source>
</evidence>
<name>A0A934TN05_9RHOB</name>
<feature type="compositionally biased region" description="Low complexity" evidence="1">
    <location>
        <begin position="129"/>
        <end position="141"/>
    </location>
</feature>
<organism evidence="4 5">
    <name type="scientific">Rhodobaculum claviforme</name>
    <dbReference type="NCBI Taxonomy" id="1549854"/>
    <lineage>
        <taxon>Bacteria</taxon>
        <taxon>Pseudomonadati</taxon>
        <taxon>Pseudomonadota</taxon>
        <taxon>Alphaproteobacteria</taxon>
        <taxon>Rhodobacterales</taxon>
        <taxon>Paracoccaceae</taxon>
        <taxon>Rhodobaculum</taxon>
    </lineage>
</organism>
<dbReference type="InterPro" id="IPR014308">
    <property type="entry name" value="Xanthine_DH_XdhC"/>
</dbReference>
<protein>
    <submittedName>
        <fullName evidence="4">Xanthine dehydrogenase accessory protein XdhC</fullName>
    </submittedName>
</protein>
<evidence type="ECO:0000256" key="1">
    <source>
        <dbReference type="SAM" id="MobiDB-lite"/>
    </source>
</evidence>
<gene>
    <name evidence="4" type="ORF">CCR87_15955</name>
</gene>
<dbReference type="Pfam" id="PF13478">
    <property type="entry name" value="XdhC_C"/>
    <property type="match status" value="1"/>
</dbReference>
<comment type="caution">
    <text evidence="4">The sequence shown here is derived from an EMBL/GenBank/DDBJ whole genome shotgun (WGS) entry which is preliminary data.</text>
</comment>
<accession>A0A934TN05</accession>
<dbReference type="InterPro" id="IPR052698">
    <property type="entry name" value="MoCofactor_Util/Proc"/>
</dbReference>
<evidence type="ECO:0000313" key="4">
    <source>
        <dbReference type="EMBL" id="MBK5928810.1"/>
    </source>
</evidence>
<keyword evidence="5" id="KW-1185">Reference proteome</keyword>
<dbReference type="InterPro" id="IPR003777">
    <property type="entry name" value="XdhC_CoxI"/>
</dbReference>
<reference evidence="4" key="1">
    <citation type="submission" date="2017-05" db="EMBL/GenBank/DDBJ databases">
        <authorList>
            <person name="Imhoff J.F."/>
            <person name="Rahn T."/>
            <person name="Kuenzel S."/>
            <person name="Neulinger S.C."/>
        </authorList>
    </citation>
    <scope>NUCLEOTIDE SEQUENCE</scope>
    <source>
        <strain evidence="4">LMG 28126</strain>
    </source>
</reference>
<evidence type="ECO:0000259" key="2">
    <source>
        <dbReference type="Pfam" id="PF02625"/>
    </source>
</evidence>
<proteinExistence type="predicted"/>
<feature type="domain" description="XdhC- CoxI" evidence="2">
    <location>
        <begin position="12"/>
        <end position="80"/>
    </location>
</feature>
<dbReference type="Proteomes" id="UP000706333">
    <property type="component" value="Unassembled WGS sequence"/>
</dbReference>
<feature type="region of interest" description="Disordered" evidence="1">
    <location>
        <begin position="127"/>
        <end position="153"/>
    </location>
</feature>
<dbReference type="NCBIfam" id="TIGR02964">
    <property type="entry name" value="xanthine_xdhC"/>
    <property type="match status" value="1"/>
</dbReference>
<dbReference type="EMBL" id="NHSD01000326">
    <property type="protein sequence ID" value="MBK5928810.1"/>
    <property type="molecule type" value="Genomic_DNA"/>
</dbReference>
<dbReference type="RefSeq" id="WP_201158575.1">
    <property type="nucleotide sequence ID" value="NZ_NHSD01000326.1"/>
</dbReference>
<dbReference type="Pfam" id="PF02625">
    <property type="entry name" value="XdhC_CoxI"/>
    <property type="match status" value="1"/>
</dbReference>
<dbReference type="PANTHER" id="PTHR30388">
    <property type="entry name" value="ALDEHYDE OXIDOREDUCTASE MOLYBDENUM COFACTOR ASSEMBLY PROTEIN"/>
    <property type="match status" value="1"/>
</dbReference>
<feature type="domain" description="XdhC Rossmann" evidence="3">
    <location>
        <begin position="190"/>
        <end position="331"/>
    </location>
</feature>
<dbReference type="InterPro" id="IPR027051">
    <property type="entry name" value="XdhC_Rossmann_dom"/>
</dbReference>
<sequence length="347" mass="35618">MSLDLEGLRAAVAAHGRVVRVVVAGIQGSTPREAGASMLVWPAHPTGATAHGDPRRGQSGTIGGGALEWQATARAHRCTAPEVLRLPLGPTLGQCCGGAVTLVLEPFDAARLAALVVQAGWAARPLGPPDQAAPGQGPAAPGTGGTPGPAHVPAQVPASVARALARGGARRPQLVDGWLVEPISRPDRTLWVWGAGHVGRAIVAIAAPLPGLALTWVDIARDRFPDDPPAGVALRWAADPAGLVTRAPVTAEHLILTHDHALDLALCHGLLRHGFGLLGLIGSATKRARFHSRLAALGHGPDAIARIRCPIGDPALGKHPQAIALGVVTELVRGPRRDDARQPAGTN</sequence>
<dbReference type="Gene3D" id="3.40.50.720">
    <property type="entry name" value="NAD(P)-binding Rossmann-like Domain"/>
    <property type="match status" value="1"/>
</dbReference>